<evidence type="ECO:0000313" key="1">
    <source>
        <dbReference type="EMBL" id="TKR81007.1"/>
    </source>
</evidence>
<organism evidence="1 2">
    <name type="scientific">Steinernema carpocapsae</name>
    <name type="common">Entomopathogenic nematode</name>
    <dbReference type="NCBI Taxonomy" id="34508"/>
    <lineage>
        <taxon>Eukaryota</taxon>
        <taxon>Metazoa</taxon>
        <taxon>Ecdysozoa</taxon>
        <taxon>Nematoda</taxon>
        <taxon>Chromadorea</taxon>
        <taxon>Rhabditida</taxon>
        <taxon>Tylenchina</taxon>
        <taxon>Panagrolaimomorpha</taxon>
        <taxon>Strongyloidoidea</taxon>
        <taxon>Steinernematidae</taxon>
        <taxon>Steinernema</taxon>
    </lineage>
</organism>
<sequence>MLESRPFRSQLRREKRAARSQTNIVFIVAIENTSDLRGREESDEKKNTIIDVGEIRLKLCAESTEKKPKKENEEATERA</sequence>
<proteinExistence type="predicted"/>
<gene>
    <name evidence="1" type="ORF">L596_014957</name>
</gene>
<dbReference type="Proteomes" id="UP000298663">
    <property type="component" value="Unassembled WGS sequence"/>
</dbReference>
<keyword evidence="2" id="KW-1185">Reference proteome</keyword>
<accession>A0A4U5NDG1</accession>
<protein>
    <submittedName>
        <fullName evidence="1">Uncharacterized protein</fullName>
    </submittedName>
</protein>
<reference evidence="1 2" key="1">
    <citation type="journal article" date="2015" name="Genome Biol.">
        <title>Comparative genomics of Steinernema reveals deeply conserved gene regulatory networks.</title>
        <authorList>
            <person name="Dillman A.R."/>
            <person name="Macchietto M."/>
            <person name="Porter C.F."/>
            <person name="Rogers A."/>
            <person name="Williams B."/>
            <person name="Antoshechkin I."/>
            <person name="Lee M.M."/>
            <person name="Goodwin Z."/>
            <person name="Lu X."/>
            <person name="Lewis E.E."/>
            <person name="Goodrich-Blair H."/>
            <person name="Stock S.P."/>
            <person name="Adams B.J."/>
            <person name="Sternberg P.W."/>
            <person name="Mortazavi A."/>
        </authorList>
    </citation>
    <scope>NUCLEOTIDE SEQUENCE [LARGE SCALE GENOMIC DNA]</scope>
    <source>
        <strain evidence="1 2">ALL</strain>
    </source>
</reference>
<dbReference type="AlphaFoldDB" id="A0A4U5NDG1"/>
<dbReference type="EMBL" id="AZBU02000004">
    <property type="protein sequence ID" value="TKR81007.1"/>
    <property type="molecule type" value="Genomic_DNA"/>
</dbReference>
<reference evidence="1 2" key="2">
    <citation type="journal article" date="2019" name="G3 (Bethesda)">
        <title>Hybrid Assembly of the Genome of the Entomopathogenic Nematode Steinernema carpocapsae Identifies the X-Chromosome.</title>
        <authorList>
            <person name="Serra L."/>
            <person name="Macchietto M."/>
            <person name="Macias-Munoz A."/>
            <person name="McGill C.J."/>
            <person name="Rodriguez I.M."/>
            <person name="Rodriguez B."/>
            <person name="Murad R."/>
            <person name="Mortazavi A."/>
        </authorList>
    </citation>
    <scope>NUCLEOTIDE SEQUENCE [LARGE SCALE GENOMIC DNA]</scope>
    <source>
        <strain evidence="1 2">ALL</strain>
    </source>
</reference>
<comment type="caution">
    <text evidence="1">The sequence shown here is derived from an EMBL/GenBank/DDBJ whole genome shotgun (WGS) entry which is preliminary data.</text>
</comment>
<evidence type="ECO:0000313" key="2">
    <source>
        <dbReference type="Proteomes" id="UP000298663"/>
    </source>
</evidence>
<name>A0A4U5NDG1_STECR</name>